<evidence type="ECO:0000313" key="4">
    <source>
        <dbReference type="EMBL" id="CAG8697989.1"/>
    </source>
</evidence>
<comment type="similarity">
    <text evidence="1">Belongs to the short-chain dehydrogenases/reductases (SDR) family.</text>
</comment>
<organism evidence="4 5">
    <name type="scientific">Dentiscutata erythropus</name>
    <dbReference type="NCBI Taxonomy" id="1348616"/>
    <lineage>
        <taxon>Eukaryota</taxon>
        <taxon>Fungi</taxon>
        <taxon>Fungi incertae sedis</taxon>
        <taxon>Mucoromycota</taxon>
        <taxon>Glomeromycotina</taxon>
        <taxon>Glomeromycetes</taxon>
        <taxon>Diversisporales</taxon>
        <taxon>Gigasporaceae</taxon>
        <taxon>Dentiscutata</taxon>
    </lineage>
</organism>
<evidence type="ECO:0000256" key="1">
    <source>
        <dbReference type="ARBA" id="ARBA00006484"/>
    </source>
</evidence>
<reference evidence="4" key="1">
    <citation type="submission" date="2021-06" db="EMBL/GenBank/DDBJ databases">
        <authorList>
            <person name="Kallberg Y."/>
            <person name="Tangrot J."/>
            <person name="Rosling A."/>
        </authorList>
    </citation>
    <scope>NUCLEOTIDE SEQUENCE</scope>
    <source>
        <strain evidence="4">MA453B</strain>
    </source>
</reference>
<dbReference type="SUPFAM" id="SSF51735">
    <property type="entry name" value="NAD(P)-binding Rossmann-fold domains"/>
    <property type="match status" value="1"/>
</dbReference>
<comment type="caution">
    <text evidence="4">The sequence shown here is derived from an EMBL/GenBank/DDBJ whole genome shotgun (WGS) entry which is preliminary data.</text>
</comment>
<evidence type="ECO:0000256" key="2">
    <source>
        <dbReference type="ARBA" id="ARBA00022857"/>
    </source>
</evidence>
<evidence type="ECO:0000313" key="5">
    <source>
        <dbReference type="Proteomes" id="UP000789405"/>
    </source>
</evidence>
<keyword evidence="2" id="KW-0521">NADP</keyword>
<dbReference type="Pfam" id="PF00106">
    <property type="entry name" value="adh_short"/>
    <property type="match status" value="1"/>
</dbReference>
<dbReference type="GO" id="GO:0016491">
    <property type="term" value="F:oxidoreductase activity"/>
    <property type="evidence" value="ECO:0007669"/>
    <property type="project" value="UniProtKB-KW"/>
</dbReference>
<sequence>SGIGAAIALEYAKPGVILGLLGRNEERLNQISQRCSDKGAECVMLQIDISNTEALTKELEHFDDEHPIDLMQNLNYLFIAQVGVTRDNSDNVEWEDAWKRLIEVNYMGNICTVMTAYKRMKQRNFVMSSAVGFFGPPNMCWYNSTKSALNSFARDLRYIAEPYNIRVSLITPGIIASKMTANPEQPVPFAESSLASPNELAKVIKGQLESNIFCIAWPFFQVLLAWIESTFPPRVLLMVSWAFGKIFQTRANNLALT</sequence>
<dbReference type="InterPro" id="IPR036291">
    <property type="entry name" value="NAD(P)-bd_dom_sf"/>
</dbReference>
<protein>
    <submittedName>
        <fullName evidence="4">1857_t:CDS:1</fullName>
    </submittedName>
</protein>
<dbReference type="Proteomes" id="UP000789405">
    <property type="component" value="Unassembled WGS sequence"/>
</dbReference>
<dbReference type="InterPro" id="IPR002347">
    <property type="entry name" value="SDR_fam"/>
</dbReference>
<accession>A0A9N9HNJ1</accession>
<name>A0A9N9HNJ1_9GLOM</name>
<gene>
    <name evidence="4" type="ORF">DERYTH_LOCUS12803</name>
</gene>
<dbReference type="PROSITE" id="PS00061">
    <property type="entry name" value="ADH_SHORT"/>
    <property type="match status" value="1"/>
</dbReference>
<dbReference type="PANTHER" id="PTHR43391:SF14">
    <property type="entry name" value="DEHYDROGENASE_REDUCTASE SDR FAMILY PROTEIN 7-LIKE"/>
    <property type="match status" value="1"/>
</dbReference>
<dbReference type="Gene3D" id="3.40.50.720">
    <property type="entry name" value="NAD(P)-binding Rossmann-like Domain"/>
    <property type="match status" value="1"/>
</dbReference>
<dbReference type="InterPro" id="IPR020904">
    <property type="entry name" value="Sc_DH/Rdtase_CS"/>
</dbReference>
<dbReference type="PANTHER" id="PTHR43391">
    <property type="entry name" value="RETINOL DEHYDROGENASE-RELATED"/>
    <property type="match status" value="1"/>
</dbReference>
<dbReference type="AlphaFoldDB" id="A0A9N9HNJ1"/>
<dbReference type="GO" id="GO:0005829">
    <property type="term" value="C:cytosol"/>
    <property type="evidence" value="ECO:0007669"/>
    <property type="project" value="TreeGrafter"/>
</dbReference>
<evidence type="ECO:0000256" key="3">
    <source>
        <dbReference type="ARBA" id="ARBA00023002"/>
    </source>
</evidence>
<feature type="non-terminal residue" evidence="4">
    <location>
        <position position="257"/>
    </location>
</feature>
<dbReference type="OrthoDB" id="2102561at2759"/>
<dbReference type="EMBL" id="CAJVPY010008583">
    <property type="protein sequence ID" value="CAG8697989.1"/>
    <property type="molecule type" value="Genomic_DNA"/>
</dbReference>
<keyword evidence="3" id="KW-0560">Oxidoreductase</keyword>
<proteinExistence type="inferred from homology"/>
<keyword evidence="5" id="KW-1185">Reference proteome</keyword>